<dbReference type="AlphaFoldDB" id="A0A9P6XF70"/>
<dbReference type="Proteomes" id="UP000716291">
    <property type="component" value="Unassembled WGS sequence"/>
</dbReference>
<keyword evidence="2" id="KW-1185">Reference proteome</keyword>
<evidence type="ECO:0000313" key="1">
    <source>
        <dbReference type="EMBL" id="KAG1312443.1"/>
    </source>
</evidence>
<dbReference type="EMBL" id="JAANQT010000281">
    <property type="protein sequence ID" value="KAG1312443.1"/>
    <property type="molecule type" value="Genomic_DNA"/>
</dbReference>
<name>A0A9P6XF70_RHIOR</name>
<reference evidence="1" key="1">
    <citation type="journal article" date="2020" name="Microb. Genom.">
        <title>Genetic diversity of clinical and environmental Mucorales isolates obtained from an investigation of mucormycosis cases among solid organ transplant recipients.</title>
        <authorList>
            <person name="Nguyen M.H."/>
            <person name="Kaul D."/>
            <person name="Muto C."/>
            <person name="Cheng S.J."/>
            <person name="Richter R.A."/>
            <person name="Bruno V.M."/>
            <person name="Liu G."/>
            <person name="Beyhan S."/>
            <person name="Sundermann A.J."/>
            <person name="Mounaud S."/>
            <person name="Pasculle A.W."/>
            <person name="Nierman W.C."/>
            <person name="Driscoll E."/>
            <person name="Cumbie R."/>
            <person name="Clancy C.J."/>
            <person name="Dupont C.L."/>
        </authorList>
    </citation>
    <scope>NUCLEOTIDE SEQUENCE</scope>
    <source>
        <strain evidence="1">GL11</strain>
    </source>
</reference>
<sequence>MKRGNWTVSETTNKIFIPNLKNYKVDTHQVVSQCYKDANQLWIAARAATKAFEDLSYVQEDGGDNKIRMDIIEKIQKLAIYIFATAKSMEKEARNQSTTALRIPSNMRYLEEESSKKLVFSTYKNGTQEEQGHHEVLLDGSLPGGRLQNFVENWKSMIHHPWLKAIGSKGPPVQYHENQGQ</sequence>
<organism evidence="1 2">
    <name type="scientific">Rhizopus oryzae</name>
    <name type="common">Mucormycosis agent</name>
    <name type="synonym">Rhizopus arrhizus var. delemar</name>
    <dbReference type="NCBI Taxonomy" id="64495"/>
    <lineage>
        <taxon>Eukaryota</taxon>
        <taxon>Fungi</taxon>
        <taxon>Fungi incertae sedis</taxon>
        <taxon>Mucoromycota</taxon>
        <taxon>Mucoromycotina</taxon>
        <taxon>Mucoromycetes</taxon>
        <taxon>Mucorales</taxon>
        <taxon>Mucorineae</taxon>
        <taxon>Rhizopodaceae</taxon>
        <taxon>Rhizopus</taxon>
    </lineage>
</organism>
<dbReference type="OrthoDB" id="2267579at2759"/>
<proteinExistence type="predicted"/>
<comment type="caution">
    <text evidence="1">The sequence shown here is derived from an EMBL/GenBank/DDBJ whole genome shotgun (WGS) entry which is preliminary data.</text>
</comment>
<evidence type="ECO:0000313" key="2">
    <source>
        <dbReference type="Proteomes" id="UP000716291"/>
    </source>
</evidence>
<protein>
    <submittedName>
        <fullName evidence="1">Uncharacterized protein</fullName>
    </submittedName>
</protein>
<gene>
    <name evidence="1" type="ORF">G6F64_003028</name>
</gene>
<accession>A0A9P6XF70</accession>